<comment type="similarity">
    <text evidence="1">Belongs to the RRP15 family.</text>
</comment>
<feature type="region of interest" description="Disordered" evidence="2">
    <location>
        <begin position="1"/>
        <end position="97"/>
    </location>
</feature>
<dbReference type="PANTHER" id="PTHR13245">
    <property type="entry name" value="RRP15-LIKE PROTEIN"/>
    <property type="match status" value="1"/>
</dbReference>
<evidence type="ECO:0000313" key="3">
    <source>
        <dbReference type="EMBL" id="CEP22862.1"/>
    </source>
</evidence>
<dbReference type="PANTHER" id="PTHR13245:SF14">
    <property type="entry name" value="RRP15-LIKE PROTEIN"/>
    <property type="match status" value="1"/>
</dbReference>
<dbReference type="Pfam" id="PF07890">
    <property type="entry name" value="Rrp15p"/>
    <property type="match status" value="1"/>
</dbReference>
<dbReference type="GO" id="GO:0000470">
    <property type="term" value="P:maturation of LSU-rRNA"/>
    <property type="evidence" value="ECO:0007669"/>
    <property type="project" value="TreeGrafter"/>
</dbReference>
<sequence>MSKKTVTVSLPSKDSKASLTSKRTRELDEVVSSDEEEGVSDDSDDLDDEMDLDAVSSEGEVESSDDDGNDDDDSERDEDIPKLKKRKKATDDGSSSFASAVNAILGSKLKKYDREDPIFARSKVTIKKAESEKLEAKARRELLAEKKKIYDKDRVRDLLPKDDSNARAILEHEKKLKKIAQRGVVRLFNVIMTTQNRTSSEVSQTKVLDGEKKEKLISEISKEKFFDLVKAAGDS</sequence>
<evidence type="ECO:0000256" key="1">
    <source>
        <dbReference type="ARBA" id="ARBA00007462"/>
    </source>
</evidence>
<reference evidence="4" key="1">
    <citation type="journal article" date="2015" name="J. Biotechnol.">
        <title>The structure of the Cyberlindnera jadinii genome and its relation to Candida utilis analyzed by the occurrence of single nucleotide polymorphisms.</title>
        <authorList>
            <person name="Rupp O."/>
            <person name="Brinkrolf K."/>
            <person name="Buerth C."/>
            <person name="Kunigo M."/>
            <person name="Schneider J."/>
            <person name="Jaenicke S."/>
            <person name="Goesmann A."/>
            <person name="Puehler A."/>
            <person name="Jaeger K.-E."/>
            <person name="Ernst J.F."/>
        </authorList>
    </citation>
    <scope>NUCLEOTIDE SEQUENCE [LARGE SCALE GENOMIC DNA]</scope>
    <source>
        <strain evidence="4">ATCC 18201 / CBS 1600 / BCRC 20928 / JCM 3617 / NBRC 0987 / NRRL Y-1542</strain>
    </source>
</reference>
<accession>A0A0H5C501</accession>
<organism evidence="3 4">
    <name type="scientific">Cyberlindnera jadinii (strain ATCC 18201 / CBS 1600 / BCRC 20928 / JCM 3617 / NBRC 0987 / NRRL Y-1542)</name>
    <name type="common">Torula yeast</name>
    <name type="synonym">Candida utilis</name>
    <dbReference type="NCBI Taxonomy" id="983966"/>
    <lineage>
        <taxon>Eukaryota</taxon>
        <taxon>Fungi</taxon>
        <taxon>Dikarya</taxon>
        <taxon>Ascomycota</taxon>
        <taxon>Saccharomycotina</taxon>
        <taxon>Saccharomycetes</taxon>
        <taxon>Phaffomycetales</taxon>
        <taxon>Phaffomycetaceae</taxon>
        <taxon>Cyberlindnera</taxon>
    </lineage>
</organism>
<dbReference type="EMBL" id="CDQK01000003">
    <property type="protein sequence ID" value="CEP22862.1"/>
    <property type="molecule type" value="Genomic_DNA"/>
</dbReference>
<dbReference type="GO" id="GO:0030687">
    <property type="term" value="C:preribosome, large subunit precursor"/>
    <property type="evidence" value="ECO:0007669"/>
    <property type="project" value="TreeGrafter"/>
</dbReference>
<feature type="compositionally biased region" description="Polar residues" evidence="2">
    <location>
        <begin position="1"/>
        <end position="21"/>
    </location>
</feature>
<evidence type="ECO:0000313" key="4">
    <source>
        <dbReference type="Proteomes" id="UP000038830"/>
    </source>
</evidence>
<dbReference type="AlphaFoldDB" id="A0A0H5C501"/>
<evidence type="ECO:0000256" key="2">
    <source>
        <dbReference type="SAM" id="MobiDB-lite"/>
    </source>
</evidence>
<name>A0A0H5C501_CYBJN</name>
<evidence type="ECO:0008006" key="5">
    <source>
        <dbReference type="Google" id="ProtNLM"/>
    </source>
</evidence>
<feature type="compositionally biased region" description="Acidic residues" evidence="2">
    <location>
        <begin position="59"/>
        <end position="78"/>
    </location>
</feature>
<feature type="compositionally biased region" description="Acidic residues" evidence="2">
    <location>
        <begin position="29"/>
        <end position="52"/>
    </location>
</feature>
<dbReference type="Proteomes" id="UP000038830">
    <property type="component" value="Unassembled WGS sequence"/>
</dbReference>
<proteinExistence type="inferred from homology"/>
<gene>
    <name evidence="3" type="ORF">BN1211_3320</name>
</gene>
<protein>
    <recommendedName>
        <fullName evidence="5">Rrp15p-domain-containing protein</fullName>
    </recommendedName>
</protein>
<dbReference type="InterPro" id="IPR012459">
    <property type="entry name" value="Rrp15"/>
</dbReference>
<dbReference type="GO" id="GO:0000460">
    <property type="term" value="P:maturation of 5.8S rRNA"/>
    <property type="evidence" value="ECO:0007669"/>
    <property type="project" value="TreeGrafter"/>
</dbReference>